<dbReference type="InterPro" id="IPR051784">
    <property type="entry name" value="Nod_factor_ABC_transporter"/>
</dbReference>
<organism evidence="8 9">
    <name type="scientific">Nocardiopsis rhodophaea</name>
    <dbReference type="NCBI Taxonomy" id="280238"/>
    <lineage>
        <taxon>Bacteria</taxon>
        <taxon>Bacillati</taxon>
        <taxon>Actinomycetota</taxon>
        <taxon>Actinomycetes</taxon>
        <taxon>Streptosporangiales</taxon>
        <taxon>Nocardiopsidaceae</taxon>
        <taxon>Nocardiopsis</taxon>
    </lineage>
</organism>
<feature type="transmembrane region" description="Helical" evidence="6">
    <location>
        <begin position="20"/>
        <end position="42"/>
    </location>
</feature>
<dbReference type="PANTHER" id="PTHR43229">
    <property type="entry name" value="NODULATION PROTEIN J"/>
    <property type="match status" value="1"/>
</dbReference>
<dbReference type="InterPro" id="IPR000412">
    <property type="entry name" value="ABC_2_transport"/>
</dbReference>
<evidence type="ECO:0000256" key="6">
    <source>
        <dbReference type="SAM" id="Phobius"/>
    </source>
</evidence>
<dbReference type="InterPro" id="IPR013525">
    <property type="entry name" value="ABC2_TM"/>
</dbReference>
<name>A0ABN2SZF3_9ACTN</name>
<accession>A0ABN2SZF3</accession>
<proteinExistence type="predicted"/>
<keyword evidence="3 6" id="KW-1133">Transmembrane helix</keyword>
<feature type="transmembrane region" description="Helical" evidence="6">
    <location>
        <begin position="163"/>
        <end position="181"/>
    </location>
</feature>
<dbReference type="EMBL" id="BAAAPC010000008">
    <property type="protein sequence ID" value="GAA1995259.1"/>
    <property type="molecule type" value="Genomic_DNA"/>
</dbReference>
<dbReference type="Pfam" id="PF01061">
    <property type="entry name" value="ABC2_membrane"/>
    <property type="match status" value="1"/>
</dbReference>
<gene>
    <name evidence="8" type="ORF">GCM10009799_21930</name>
</gene>
<reference evidence="8 9" key="1">
    <citation type="journal article" date="2019" name="Int. J. Syst. Evol. Microbiol.">
        <title>The Global Catalogue of Microorganisms (GCM) 10K type strain sequencing project: providing services to taxonomists for standard genome sequencing and annotation.</title>
        <authorList>
            <consortium name="The Broad Institute Genomics Platform"/>
            <consortium name="The Broad Institute Genome Sequencing Center for Infectious Disease"/>
            <person name="Wu L."/>
            <person name="Ma J."/>
        </authorList>
    </citation>
    <scope>NUCLEOTIDE SEQUENCE [LARGE SCALE GENOMIC DNA]</scope>
    <source>
        <strain evidence="8 9">JCM 15313</strain>
    </source>
</reference>
<evidence type="ECO:0000256" key="4">
    <source>
        <dbReference type="ARBA" id="ARBA00023136"/>
    </source>
</evidence>
<keyword evidence="5" id="KW-0046">Antibiotic resistance</keyword>
<evidence type="ECO:0000256" key="5">
    <source>
        <dbReference type="ARBA" id="ARBA00023251"/>
    </source>
</evidence>
<keyword evidence="2 6" id="KW-0812">Transmembrane</keyword>
<dbReference type="Proteomes" id="UP001501585">
    <property type="component" value="Unassembled WGS sequence"/>
</dbReference>
<comment type="subcellular location">
    <subcellularLocation>
        <location evidence="1">Membrane</location>
        <topology evidence="1">Multi-pass membrane protein</topology>
    </subcellularLocation>
</comment>
<evidence type="ECO:0000313" key="9">
    <source>
        <dbReference type="Proteomes" id="UP001501585"/>
    </source>
</evidence>
<feature type="transmembrane region" description="Helical" evidence="6">
    <location>
        <begin position="101"/>
        <end position="125"/>
    </location>
</feature>
<sequence>MSQLLLHTRYQFLENLREPIAAVSSIAFPALLMLFFVVPNAAVARDPVGATLAAGQMAVFSVVVSYMFNIASGVAEDRDKPWEPYLRTLPSGPFARMGGRVLTAMAFSVLGMLPVIAVAALFTAAEATLPQVLAALLAVLPIGLPFLLMGMVIGYLLSLKAAIPVAQLTLFPLAFAGGLFMPPQTFPGWLDAISHALPTRAARDLVTGVLSSEGAVPASALPVLLGWTVLLAGLAVWAYRRDEGRRFR</sequence>
<dbReference type="RefSeq" id="WP_344161862.1">
    <property type="nucleotide sequence ID" value="NZ_BAAAPC010000008.1"/>
</dbReference>
<evidence type="ECO:0000256" key="2">
    <source>
        <dbReference type="ARBA" id="ARBA00022692"/>
    </source>
</evidence>
<evidence type="ECO:0000256" key="3">
    <source>
        <dbReference type="ARBA" id="ARBA00022989"/>
    </source>
</evidence>
<feature type="transmembrane region" description="Helical" evidence="6">
    <location>
        <begin position="48"/>
        <end position="68"/>
    </location>
</feature>
<feature type="domain" description="ABC-2 type transporter transmembrane" evidence="7">
    <location>
        <begin position="3"/>
        <end position="208"/>
    </location>
</feature>
<keyword evidence="9" id="KW-1185">Reference proteome</keyword>
<evidence type="ECO:0000256" key="1">
    <source>
        <dbReference type="ARBA" id="ARBA00004141"/>
    </source>
</evidence>
<comment type="caution">
    <text evidence="8">The sequence shown here is derived from an EMBL/GenBank/DDBJ whole genome shotgun (WGS) entry which is preliminary data.</text>
</comment>
<feature type="transmembrane region" description="Helical" evidence="6">
    <location>
        <begin position="220"/>
        <end position="239"/>
    </location>
</feature>
<protein>
    <recommendedName>
        <fullName evidence="7">ABC-2 type transporter transmembrane domain-containing protein</fullName>
    </recommendedName>
</protein>
<evidence type="ECO:0000259" key="7">
    <source>
        <dbReference type="Pfam" id="PF01061"/>
    </source>
</evidence>
<dbReference type="PIRSF" id="PIRSF006648">
    <property type="entry name" value="DrrB"/>
    <property type="match status" value="1"/>
</dbReference>
<dbReference type="PANTHER" id="PTHR43229:SF6">
    <property type="entry name" value="ABC-TYPE MULTIDRUG TRANSPORT SYSTEM, PERMEASE COMPONENT"/>
    <property type="match status" value="1"/>
</dbReference>
<evidence type="ECO:0000313" key="8">
    <source>
        <dbReference type="EMBL" id="GAA1995259.1"/>
    </source>
</evidence>
<feature type="transmembrane region" description="Helical" evidence="6">
    <location>
        <begin position="131"/>
        <end position="156"/>
    </location>
</feature>
<keyword evidence="4 6" id="KW-0472">Membrane</keyword>